<keyword evidence="2" id="KW-0489">Methyltransferase</keyword>
<dbReference type="Pfam" id="PF08241">
    <property type="entry name" value="Methyltransf_11"/>
    <property type="match status" value="1"/>
</dbReference>
<sequence length="316" mass="35391">MHETSKAISRRLSDSRFATRYFVGDGIDIGAGEDCLGQYQELFPAMRQCRGWDMEDGDAQYLASLPDNSFDFVHSSHCLEHMHDPLEALKNWLRVLKPGGHLIVLVPDEDLYEQGTFPSTFNADHKWTFTHCKPNSWSPRSINLTELISTLSDQAQLLKMELLDATFLYSLKQRTDQTKTPIGECASELIFRKLPEKAQRLPKGLSLSQSAANMLKNRPVFLMAPSSSIGMVFGPSIAASCNNLIAAIDDQNAAHQIHGAPRWTSTEFLEKAENYPDLLAIDLSVGPNARAWVAMLCEKTGAEHCDWIFRSNTDDK</sequence>
<dbReference type="Proteomes" id="UP001617669">
    <property type="component" value="Unassembled WGS sequence"/>
</dbReference>
<dbReference type="PANTHER" id="PTHR43591:SF24">
    <property type="entry name" value="2-METHOXY-6-POLYPRENYL-1,4-BENZOQUINOL METHYLASE, MITOCHONDRIAL"/>
    <property type="match status" value="1"/>
</dbReference>
<reference evidence="2 3" key="1">
    <citation type="submission" date="2024-11" db="EMBL/GenBank/DDBJ databases">
        <authorList>
            <person name="Kaparullina E.N."/>
            <person name="Delegan Y.A."/>
            <person name="Doronina N.V."/>
        </authorList>
    </citation>
    <scope>NUCLEOTIDE SEQUENCE [LARGE SCALE GENOMIC DNA]</scope>
    <source>
        <strain evidence="2 3">7sh_L</strain>
    </source>
</reference>
<keyword evidence="2" id="KW-0808">Transferase</keyword>
<dbReference type="RefSeq" id="WP_400882365.1">
    <property type="nucleotide sequence ID" value="NZ_JBIWXY010000002.1"/>
</dbReference>
<accession>A0ABW8GML5</accession>
<evidence type="ECO:0000313" key="2">
    <source>
        <dbReference type="EMBL" id="MFJ5446642.1"/>
    </source>
</evidence>
<dbReference type="GO" id="GO:0032259">
    <property type="term" value="P:methylation"/>
    <property type="evidence" value="ECO:0007669"/>
    <property type="project" value="UniProtKB-KW"/>
</dbReference>
<evidence type="ECO:0000313" key="3">
    <source>
        <dbReference type="Proteomes" id="UP001617669"/>
    </source>
</evidence>
<dbReference type="InterPro" id="IPR013216">
    <property type="entry name" value="Methyltransf_11"/>
</dbReference>
<comment type="caution">
    <text evidence="2">The sequence shown here is derived from an EMBL/GenBank/DDBJ whole genome shotgun (WGS) entry which is preliminary data.</text>
</comment>
<dbReference type="Gene3D" id="3.40.50.150">
    <property type="entry name" value="Vaccinia Virus protein VP39"/>
    <property type="match status" value="1"/>
</dbReference>
<proteinExistence type="predicted"/>
<dbReference type="Gene3D" id="3.40.50.720">
    <property type="entry name" value="NAD(P)-binding Rossmann-like Domain"/>
    <property type="match status" value="1"/>
</dbReference>
<organism evidence="2 3">
    <name type="scientific">Methylobacillus methanolivorans</name>
    <dbReference type="NCBI Taxonomy" id="1848927"/>
    <lineage>
        <taxon>Bacteria</taxon>
        <taxon>Pseudomonadati</taxon>
        <taxon>Pseudomonadota</taxon>
        <taxon>Betaproteobacteria</taxon>
        <taxon>Nitrosomonadales</taxon>
        <taxon>Methylophilaceae</taxon>
        <taxon>Methylobacillus</taxon>
    </lineage>
</organism>
<evidence type="ECO:0000259" key="1">
    <source>
        <dbReference type="Pfam" id="PF08241"/>
    </source>
</evidence>
<dbReference type="EMBL" id="JBIWXY010000002">
    <property type="protein sequence ID" value="MFJ5446642.1"/>
    <property type="molecule type" value="Genomic_DNA"/>
</dbReference>
<feature type="domain" description="Methyltransferase type 11" evidence="1">
    <location>
        <begin position="53"/>
        <end position="104"/>
    </location>
</feature>
<dbReference type="InterPro" id="IPR029063">
    <property type="entry name" value="SAM-dependent_MTases_sf"/>
</dbReference>
<keyword evidence="3" id="KW-1185">Reference proteome</keyword>
<protein>
    <submittedName>
        <fullName evidence="2">Methyltransferase domain-containing protein</fullName>
    </submittedName>
</protein>
<name>A0ABW8GML5_9PROT</name>
<gene>
    <name evidence="2" type="ORF">ACIKP9_10430</name>
</gene>
<dbReference type="SUPFAM" id="SSF53335">
    <property type="entry name" value="S-adenosyl-L-methionine-dependent methyltransferases"/>
    <property type="match status" value="1"/>
</dbReference>
<dbReference type="PANTHER" id="PTHR43591">
    <property type="entry name" value="METHYLTRANSFERASE"/>
    <property type="match status" value="1"/>
</dbReference>
<dbReference type="GO" id="GO:0008168">
    <property type="term" value="F:methyltransferase activity"/>
    <property type="evidence" value="ECO:0007669"/>
    <property type="project" value="UniProtKB-KW"/>
</dbReference>
<dbReference type="CDD" id="cd02440">
    <property type="entry name" value="AdoMet_MTases"/>
    <property type="match status" value="1"/>
</dbReference>